<feature type="domain" description="Histidine kinase/HSP90-like ATPase" evidence="10">
    <location>
        <begin position="291"/>
        <end position="375"/>
    </location>
</feature>
<dbReference type="InterPro" id="IPR011712">
    <property type="entry name" value="Sig_transdc_His_kin_sub3_dim/P"/>
</dbReference>
<evidence type="ECO:0000256" key="8">
    <source>
        <dbReference type="ARBA" id="ARBA00023012"/>
    </source>
</evidence>
<feature type="transmembrane region" description="Helical" evidence="9">
    <location>
        <begin position="5"/>
        <end position="23"/>
    </location>
</feature>
<evidence type="ECO:0000256" key="4">
    <source>
        <dbReference type="ARBA" id="ARBA00022679"/>
    </source>
</evidence>
<evidence type="ECO:0000256" key="9">
    <source>
        <dbReference type="SAM" id="Phobius"/>
    </source>
</evidence>
<proteinExistence type="predicted"/>
<dbReference type="Gene3D" id="3.30.565.10">
    <property type="entry name" value="Histidine kinase-like ATPase, C-terminal domain"/>
    <property type="match status" value="1"/>
</dbReference>
<dbReference type="GO" id="GO:0046983">
    <property type="term" value="F:protein dimerization activity"/>
    <property type="evidence" value="ECO:0007669"/>
    <property type="project" value="InterPro"/>
</dbReference>
<dbReference type="Proteomes" id="UP000612585">
    <property type="component" value="Unassembled WGS sequence"/>
</dbReference>
<gene>
    <name evidence="12" type="ORF">Vau01_019310</name>
</gene>
<evidence type="ECO:0000259" key="11">
    <source>
        <dbReference type="Pfam" id="PF07730"/>
    </source>
</evidence>
<name>A0A8J4DXC8_9ACTN</name>
<keyword evidence="13" id="KW-1185">Reference proteome</keyword>
<dbReference type="Gene3D" id="1.20.5.1930">
    <property type="match status" value="1"/>
</dbReference>
<dbReference type="InterPro" id="IPR036890">
    <property type="entry name" value="HATPase_C_sf"/>
</dbReference>
<feature type="transmembrane region" description="Helical" evidence="9">
    <location>
        <begin position="29"/>
        <end position="48"/>
    </location>
</feature>
<keyword evidence="8" id="KW-0902">Two-component regulatory system</keyword>
<dbReference type="InterPro" id="IPR003594">
    <property type="entry name" value="HATPase_dom"/>
</dbReference>
<sequence length="376" mass="39917">MRRSALAWTGFAVSPLLFIAWLLGVSPEAAIFGLWYVVPAAFLVLLVGALRRKPFAVLALLVVMLVLVEFGAPEWENAAPAIGMRVILVVAVDVAVGWIAATHERLASVGTAVAVAVFQVALSFAGPWTEGDQISALVPYLVALLAAWLVGNTVRQRRLFAEVRLVEAANTAAQTERLRIARELHDLVAHSIGVIAMQAGMGRRVIDSQPEEARRALGVIEDTGRETLSSLRRMVGGLRQADPDGAPSPRDPAPGLADLAALAERFGAAGVRVEVRDTGDRRPLPPDVDVSAYRIIQEAVTNVARHAGTDHCRVAVDRTPGALDIEVLDDGRGGDVGPGFGIVGMRERVALLGGEFSAGPRPEGGFRVAARLPLDS</sequence>
<comment type="catalytic activity">
    <reaction evidence="1">
        <text>ATP + protein L-histidine = ADP + protein N-phospho-L-histidine.</text>
        <dbReference type="EC" id="2.7.13.3"/>
    </reaction>
</comment>
<dbReference type="Pfam" id="PF02518">
    <property type="entry name" value="HATPase_c"/>
    <property type="match status" value="1"/>
</dbReference>
<evidence type="ECO:0000256" key="1">
    <source>
        <dbReference type="ARBA" id="ARBA00000085"/>
    </source>
</evidence>
<evidence type="ECO:0000259" key="10">
    <source>
        <dbReference type="Pfam" id="PF02518"/>
    </source>
</evidence>
<dbReference type="GO" id="GO:0016020">
    <property type="term" value="C:membrane"/>
    <property type="evidence" value="ECO:0007669"/>
    <property type="project" value="InterPro"/>
</dbReference>
<keyword evidence="9" id="KW-0472">Membrane</keyword>
<keyword evidence="7" id="KW-0067">ATP-binding</keyword>
<dbReference type="PANTHER" id="PTHR24421">
    <property type="entry name" value="NITRATE/NITRITE SENSOR PROTEIN NARX-RELATED"/>
    <property type="match status" value="1"/>
</dbReference>
<dbReference type="GO" id="GO:0005524">
    <property type="term" value="F:ATP binding"/>
    <property type="evidence" value="ECO:0007669"/>
    <property type="project" value="UniProtKB-KW"/>
</dbReference>
<dbReference type="GO" id="GO:0000155">
    <property type="term" value="F:phosphorelay sensor kinase activity"/>
    <property type="evidence" value="ECO:0007669"/>
    <property type="project" value="InterPro"/>
</dbReference>
<keyword evidence="4" id="KW-0808">Transferase</keyword>
<feature type="transmembrane region" description="Helical" evidence="9">
    <location>
        <begin position="78"/>
        <end position="99"/>
    </location>
</feature>
<feature type="domain" description="Signal transduction histidine kinase subgroup 3 dimerisation and phosphoacceptor" evidence="11">
    <location>
        <begin position="176"/>
        <end position="241"/>
    </location>
</feature>
<protein>
    <recommendedName>
        <fullName evidence="2">histidine kinase</fullName>
        <ecNumber evidence="2">2.7.13.3</ecNumber>
    </recommendedName>
</protein>
<evidence type="ECO:0000313" key="12">
    <source>
        <dbReference type="EMBL" id="GIJ54415.1"/>
    </source>
</evidence>
<dbReference type="CDD" id="cd16917">
    <property type="entry name" value="HATPase_UhpB-NarQ-NarX-like"/>
    <property type="match status" value="1"/>
</dbReference>
<feature type="transmembrane region" description="Helical" evidence="9">
    <location>
        <begin position="55"/>
        <end position="72"/>
    </location>
</feature>
<evidence type="ECO:0000256" key="5">
    <source>
        <dbReference type="ARBA" id="ARBA00022741"/>
    </source>
</evidence>
<evidence type="ECO:0000256" key="3">
    <source>
        <dbReference type="ARBA" id="ARBA00022553"/>
    </source>
</evidence>
<feature type="transmembrane region" description="Helical" evidence="9">
    <location>
        <begin position="106"/>
        <end position="128"/>
    </location>
</feature>
<dbReference type="EMBL" id="BOPG01000012">
    <property type="protein sequence ID" value="GIJ54415.1"/>
    <property type="molecule type" value="Genomic_DNA"/>
</dbReference>
<keyword evidence="9" id="KW-1133">Transmembrane helix</keyword>
<keyword evidence="3" id="KW-0597">Phosphoprotein</keyword>
<feature type="transmembrane region" description="Helical" evidence="9">
    <location>
        <begin position="134"/>
        <end position="154"/>
    </location>
</feature>
<dbReference type="InterPro" id="IPR050482">
    <property type="entry name" value="Sensor_HK_TwoCompSys"/>
</dbReference>
<evidence type="ECO:0000256" key="7">
    <source>
        <dbReference type="ARBA" id="ARBA00022840"/>
    </source>
</evidence>
<reference evidence="12" key="1">
    <citation type="submission" date="2021-01" db="EMBL/GenBank/DDBJ databases">
        <title>Whole genome shotgun sequence of Virgisporangium aurantiacum NBRC 16421.</title>
        <authorList>
            <person name="Komaki H."/>
            <person name="Tamura T."/>
        </authorList>
    </citation>
    <scope>NUCLEOTIDE SEQUENCE</scope>
    <source>
        <strain evidence="12">NBRC 16421</strain>
    </source>
</reference>
<keyword evidence="6 12" id="KW-0418">Kinase</keyword>
<comment type="caution">
    <text evidence="12">The sequence shown here is derived from an EMBL/GenBank/DDBJ whole genome shotgun (WGS) entry which is preliminary data.</text>
</comment>
<dbReference type="EC" id="2.7.13.3" evidence="2"/>
<evidence type="ECO:0000313" key="13">
    <source>
        <dbReference type="Proteomes" id="UP000612585"/>
    </source>
</evidence>
<organism evidence="12 13">
    <name type="scientific">Virgisporangium aurantiacum</name>
    <dbReference type="NCBI Taxonomy" id="175570"/>
    <lineage>
        <taxon>Bacteria</taxon>
        <taxon>Bacillati</taxon>
        <taxon>Actinomycetota</taxon>
        <taxon>Actinomycetes</taxon>
        <taxon>Micromonosporales</taxon>
        <taxon>Micromonosporaceae</taxon>
        <taxon>Virgisporangium</taxon>
    </lineage>
</organism>
<keyword evidence="9" id="KW-0812">Transmembrane</keyword>
<evidence type="ECO:0000256" key="2">
    <source>
        <dbReference type="ARBA" id="ARBA00012438"/>
    </source>
</evidence>
<dbReference type="Pfam" id="PF07730">
    <property type="entry name" value="HisKA_3"/>
    <property type="match status" value="1"/>
</dbReference>
<dbReference type="PANTHER" id="PTHR24421:SF10">
    <property type="entry name" value="NITRATE_NITRITE SENSOR PROTEIN NARQ"/>
    <property type="match status" value="1"/>
</dbReference>
<dbReference type="RefSeq" id="WP_203989430.1">
    <property type="nucleotide sequence ID" value="NZ_BOPG01000012.1"/>
</dbReference>
<dbReference type="SUPFAM" id="SSF55874">
    <property type="entry name" value="ATPase domain of HSP90 chaperone/DNA topoisomerase II/histidine kinase"/>
    <property type="match status" value="1"/>
</dbReference>
<dbReference type="AlphaFoldDB" id="A0A8J4DXC8"/>
<evidence type="ECO:0000256" key="6">
    <source>
        <dbReference type="ARBA" id="ARBA00022777"/>
    </source>
</evidence>
<keyword evidence="5" id="KW-0547">Nucleotide-binding</keyword>
<accession>A0A8J4DXC8</accession>